<name>A0A7W5ZH84_9BACT</name>
<dbReference type="Proteomes" id="UP000541352">
    <property type="component" value="Unassembled WGS sequence"/>
</dbReference>
<comment type="caution">
    <text evidence="1">The sequence shown here is derived from an EMBL/GenBank/DDBJ whole genome shotgun (WGS) entry which is preliminary data.</text>
</comment>
<gene>
    <name evidence="1" type="ORF">FHS57_000780</name>
</gene>
<protein>
    <submittedName>
        <fullName evidence="1">Uncharacterized protein</fullName>
    </submittedName>
</protein>
<dbReference type="RefSeq" id="WP_221225535.1">
    <property type="nucleotide sequence ID" value="NZ_JACIBY010000001.1"/>
</dbReference>
<dbReference type="EMBL" id="JACIBY010000001">
    <property type="protein sequence ID" value="MBB3836798.1"/>
    <property type="molecule type" value="Genomic_DNA"/>
</dbReference>
<dbReference type="AlphaFoldDB" id="A0A7W5ZH84"/>
<evidence type="ECO:0000313" key="1">
    <source>
        <dbReference type="EMBL" id="MBB3836798.1"/>
    </source>
</evidence>
<accession>A0A7W5ZH84</accession>
<proteinExistence type="predicted"/>
<keyword evidence="2" id="KW-1185">Reference proteome</keyword>
<sequence>MNFEMNNKNVGNWLTQLNGKTIDKVFQVDFNNNRHDDIYLPWLFFVTFTDFDKFLEIEGDFDGDHIRISLNDNSELDTKLKENNLPDEPDLWRVYETEKDETLSRLLGQNIDFVDYGIDKDEFEINGTQIIGQKDVFNFIRFNCEKINLTIFEGSATGLGVSDDKNVKLNFEDTFDKYDTR</sequence>
<evidence type="ECO:0000313" key="2">
    <source>
        <dbReference type="Proteomes" id="UP000541352"/>
    </source>
</evidence>
<organism evidence="1 2">
    <name type="scientific">Runella defluvii</name>
    <dbReference type="NCBI Taxonomy" id="370973"/>
    <lineage>
        <taxon>Bacteria</taxon>
        <taxon>Pseudomonadati</taxon>
        <taxon>Bacteroidota</taxon>
        <taxon>Cytophagia</taxon>
        <taxon>Cytophagales</taxon>
        <taxon>Spirosomataceae</taxon>
        <taxon>Runella</taxon>
    </lineage>
</organism>
<reference evidence="1 2" key="1">
    <citation type="submission" date="2020-08" db="EMBL/GenBank/DDBJ databases">
        <title>Genomic Encyclopedia of Type Strains, Phase IV (KMG-IV): sequencing the most valuable type-strain genomes for metagenomic binning, comparative biology and taxonomic classification.</title>
        <authorList>
            <person name="Goeker M."/>
        </authorList>
    </citation>
    <scope>NUCLEOTIDE SEQUENCE [LARGE SCALE GENOMIC DNA]</scope>
    <source>
        <strain evidence="1 2">DSM 17976</strain>
    </source>
</reference>